<feature type="domain" description="DUF4082" evidence="2">
    <location>
        <begin position="1065"/>
        <end position="1206"/>
    </location>
</feature>
<dbReference type="Pfam" id="PF17892">
    <property type="entry name" value="Cadherin_5"/>
    <property type="match status" value="3"/>
</dbReference>
<evidence type="ECO:0000259" key="4">
    <source>
        <dbReference type="Pfam" id="PF20254"/>
    </source>
</evidence>
<feature type="compositionally biased region" description="Low complexity" evidence="1">
    <location>
        <begin position="34"/>
        <end position="43"/>
    </location>
</feature>
<dbReference type="InterPro" id="IPR025141">
    <property type="entry name" value="DUF4082"/>
</dbReference>
<feature type="region of interest" description="Disordered" evidence="1">
    <location>
        <begin position="1"/>
        <end position="43"/>
    </location>
</feature>
<name>A0AA37HDJ3_9HYPH</name>
<organism evidence="5 6">
    <name type="scientific">Methylobacterium frigidaeris</name>
    <dbReference type="NCBI Taxonomy" id="2038277"/>
    <lineage>
        <taxon>Bacteria</taxon>
        <taxon>Pseudomonadati</taxon>
        <taxon>Pseudomonadota</taxon>
        <taxon>Alphaproteobacteria</taxon>
        <taxon>Hyphomicrobiales</taxon>
        <taxon>Methylobacteriaceae</taxon>
        <taxon>Methylobacterium</taxon>
    </lineage>
</organism>
<feature type="region of interest" description="Disordered" evidence="1">
    <location>
        <begin position="501"/>
        <end position="528"/>
    </location>
</feature>
<sequence length="1740" mass="178659">MLYSDETTVDPAFNPVQTGVNASSSAPGSIEPPAARSAATSAAAEDPASASQVAALLGATPVGSSGTPDAAAPAQTIQDLTIKSGPSAASNAIFCCGSCGYVNCPSRILDLPASTILSTSGQLPGYGSSAPVGAVTTLPGGAETATTGPSKSQIAKLSGPVTNAVAPSKSVTTNILAPNSLTASGTATASATNKIVLENQKVGNPVSEWGIDGSGSDNIEGFATDISTNIGKTVNFKINTDSNNYRIDIYRLGYYGGLGARKIDTIQRTGVQNQPNPLRDAATGMVDAGNWSISASWTVPTDAVSGVYIAKLTRQDGVAGENEIPFIVRDDSSHSDIIFQTADQTWQAYNPWGGANFYGGNGPATGQGAGRAYAVSYNRPITTRGGGLAAGPQDYIYGAEFPAIMWLEQNGYDVSYMSGVDADRYGSLLKNHKMYLDVGHDEYWSGPQRDNVEAARDAGVNLAFWSGNEVYWRTRFSNSISSDATPYRTLVSYKETWDADQNADPSNQWTGTWRDPRGPAGTVGNNDPENALTGTMFQVDAYVLDTITVPYDDANQRFWRNTSVANLQPGQTASLNKNYLGYEWDEAPDNATAPAGLVRLSSTTLDETTYLQDYGNTTGKGTATHSLTLYRAPSGALVFGAGTVYWSWGLSANHDNEATPTDPRIQQAMVNLLADMGVQPATLDPNLKPATASTDHTAPTSTVTTPTAGSSVAAFTPVTITGTATDAGGGVVAGVEVSTDNGATWRAAKGDENWSYTFAPQVAGTYQIRTRATDDSVNMETPSAGRSLTVTASPSLTLFPGSAKPTVTNTVDSSAVELGVRFQSSSAGTISGIRFYKSSQDRGVHVGTLWSSTGQKLATTTFTNETSDGWQTATFSNPVAITPGATYTASYYSTLGHYSSDVNYFNNTVTSGPLSAAGGSNGVFAYGSTSQFPTQTFSNTNFWVDVLFNPGGTTTNQAPTAVSDTGLAVTKDTATTIATSALLVNDTDPNGDPLTVTNVSGATNGTVSLNSQAATITFTPTTGYTGPAGFAYTISDGRGGTSSANVALAVSAPGTAPVSLFSSSATPAVANESDASSVELGVKFQASSAGTVSAIKFYKGSQNTGTHTGTLWSSTGQKLATATFTNETASGWQTATFSSPVTLTPGATYTASYHTNTGHYSTTANGFSSAVTNGPLTAPSSGNGVYAYGSSSLFPTNTYQNTNYWVDVVFNPGSAAANQAPTAVNDTGPAVTQNTAVTFAASTLLANDTDPNGDPLTVTNVSGATNGTISLNSQAATITFTPTTGYTGPAGFAYTISDGRGGTSSANVALTVSAPGTAPVSLFSSSATPAATNTNDTSPVELGVKFQSSSAGTVSAIKFYKGTQDTGTHTGTLWSSSGQKLATATFTNETASGWQTATFSSPVTLTPGATYTASYHTNAGRYSTTANGFSSAVTNGPLTAPSSGNGVYAYGNSSLFPTNTYQNTNYWVDVVFNPNSNAANQAPTAVNDTGPAVTRNTAVTFATSTLLANDTDPNGDPLTVTGVNGATNGTASLNTTNSTITFTPTTGYTGPAGFTYAISDGRGGTSSASVALTVLAPSTGSVSLFSSSSTPAATNTNDLNPVELGVQFQASSAGSVSAVKFYKGTQDTGTHTGTLWSSTGQKLATATFTNETASGWQTATFSNPVSLTPGATYTASYHTNAGRYSQTANGFANAVTSGPLTAPSAGNGVYAYGSSSLFPTNTYNKTNYWVDVVFNPSAAA</sequence>
<evidence type="ECO:0000259" key="3">
    <source>
        <dbReference type="Pfam" id="PF17892"/>
    </source>
</evidence>
<feature type="domain" description="DUF4082" evidence="2">
    <location>
        <begin position="1589"/>
        <end position="1730"/>
    </location>
</feature>
<feature type="compositionally biased region" description="Low complexity" evidence="1">
    <location>
        <begin position="693"/>
        <end position="708"/>
    </location>
</feature>
<feature type="domain" description="DUF4082" evidence="2">
    <location>
        <begin position="1327"/>
        <end position="1468"/>
    </location>
</feature>
<dbReference type="Proteomes" id="UP001055286">
    <property type="component" value="Unassembled WGS sequence"/>
</dbReference>
<reference evidence="5" key="2">
    <citation type="submission" date="2021-08" db="EMBL/GenBank/DDBJ databases">
        <authorList>
            <person name="Tani A."/>
            <person name="Ola A."/>
            <person name="Ogura Y."/>
            <person name="Katsura K."/>
            <person name="Hayashi T."/>
        </authorList>
    </citation>
    <scope>NUCLEOTIDE SEQUENCE</scope>
    <source>
        <strain evidence="5">JCM 32048</strain>
    </source>
</reference>
<dbReference type="NCBIfam" id="NF012211">
    <property type="entry name" value="tand_rpt_95"/>
    <property type="match status" value="3"/>
</dbReference>
<feature type="domain" description="N,N-dimethylformamidase beta subunit-like C-terminal" evidence="4">
    <location>
        <begin position="246"/>
        <end position="655"/>
    </location>
</feature>
<feature type="region of interest" description="Disordered" evidence="1">
    <location>
        <begin position="688"/>
        <end position="708"/>
    </location>
</feature>
<keyword evidence="6" id="KW-1185">Reference proteome</keyword>
<feature type="domain" description="Cadherin-like" evidence="3">
    <location>
        <begin position="955"/>
        <end position="1050"/>
    </location>
</feature>
<dbReference type="Gene3D" id="2.60.40.2810">
    <property type="match status" value="2"/>
</dbReference>
<dbReference type="RefSeq" id="WP_238192268.1">
    <property type="nucleotide sequence ID" value="NZ_BPQJ01000020.1"/>
</dbReference>
<dbReference type="Gene3D" id="2.60.40.650">
    <property type="match status" value="1"/>
</dbReference>
<gene>
    <name evidence="5" type="ORF">MPEAHAMD_4124</name>
</gene>
<feature type="domain" description="Cadherin-like" evidence="3">
    <location>
        <begin position="1218"/>
        <end position="1312"/>
    </location>
</feature>
<feature type="domain" description="DUF4082" evidence="2">
    <location>
        <begin position="803"/>
        <end position="944"/>
    </location>
</feature>
<dbReference type="Pfam" id="PF20254">
    <property type="entry name" value="DMFA2_C"/>
    <property type="match status" value="1"/>
</dbReference>
<dbReference type="InterPro" id="IPR041690">
    <property type="entry name" value="Cadherin_5"/>
</dbReference>
<evidence type="ECO:0000256" key="1">
    <source>
        <dbReference type="SAM" id="MobiDB-lite"/>
    </source>
</evidence>
<evidence type="ECO:0000313" key="6">
    <source>
        <dbReference type="Proteomes" id="UP001055286"/>
    </source>
</evidence>
<proteinExistence type="predicted"/>
<feature type="domain" description="Cadherin-like" evidence="3">
    <location>
        <begin position="1480"/>
        <end position="1574"/>
    </location>
</feature>
<evidence type="ECO:0008006" key="7">
    <source>
        <dbReference type="Google" id="ProtNLM"/>
    </source>
</evidence>
<feature type="compositionally biased region" description="Polar residues" evidence="1">
    <location>
        <begin position="15"/>
        <end position="27"/>
    </location>
</feature>
<evidence type="ECO:0000259" key="2">
    <source>
        <dbReference type="Pfam" id="PF13313"/>
    </source>
</evidence>
<dbReference type="EMBL" id="BPQJ01000020">
    <property type="protein sequence ID" value="GJD63950.1"/>
    <property type="molecule type" value="Genomic_DNA"/>
</dbReference>
<dbReference type="Pfam" id="PF13313">
    <property type="entry name" value="DUF4082"/>
    <property type="match status" value="4"/>
</dbReference>
<dbReference type="Gene3D" id="2.60.40.3440">
    <property type="match status" value="1"/>
</dbReference>
<evidence type="ECO:0000313" key="5">
    <source>
        <dbReference type="EMBL" id="GJD63950.1"/>
    </source>
</evidence>
<dbReference type="InterPro" id="IPR014756">
    <property type="entry name" value="Ig_E-set"/>
</dbReference>
<accession>A0AA37HDJ3</accession>
<comment type="caution">
    <text evidence="5">The sequence shown here is derived from an EMBL/GenBank/DDBJ whole genome shotgun (WGS) entry which is preliminary data.</text>
</comment>
<reference evidence="5" key="1">
    <citation type="journal article" date="2016" name="Front. Microbiol.">
        <title>Genome Sequence of the Piezophilic, Mesophilic Sulfate-Reducing Bacterium Desulfovibrio indicus J2T.</title>
        <authorList>
            <person name="Cao J."/>
            <person name="Maignien L."/>
            <person name="Shao Z."/>
            <person name="Alain K."/>
            <person name="Jebbar M."/>
        </authorList>
    </citation>
    <scope>NUCLEOTIDE SEQUENCE</scope>
    <source>
        <strain evidence="5">JCM 32048</strain>
    </source>
</reference>
<dbReference type="SUPFAM" id="SSF81296">
    <property type="entry name" value="E set domains"/>
    <property type="match status" value="1"/>
</dbReference>
<protein>
    <recommendedName>
        <fullName evidence="7">Mo-co oxidoreductase dimerization domain protein</fullName>
    </recommendedName>
</protein>
<dbReference type="Pfam" id="PF17957">
    <property type="entry name" value="Big_7"/>
    <property type="match status" value="1"/>
</dbReference>
<dbReference type="InterPro" id="IPR046540">
    <property type="entry name" value="DMFA2_C"/>
</dbReference>